<evidence type="ECO:0000256" key="6">
    <source>
        <dbReference type="RuleBase" id="RU362125"/>
    </source>
</evidence>
<evidence type="ECO:0000313" key="11">
    <source>
        <dbReference type="Proteomes" id="UP000037712"/>
    </source>
</evidence>
<feature type="domain" description="Acyl-CoA oxidase/dehydrogenase middle" evidence="8">
    <location>
        <begin position="135"/>
        <end position="227"/>
    </location>
</feature>
<feature type="domain" description="Acyl-CoA dehydrogenase/oxidase N-terminal" evidence="9">
    <location>
        <begin position="52"/>
        <end position="131"/>
    </location>
</feature>
<dbReference type="GO" id="GO:0050660">
    <property type="term" value="F:flavin adenine dinucleotide binding"/>
    <property type="evidence" value="ECO:0007669"/>
    <property type="project" value="InterPro"/>
</dbReference>
<accession>A0A0M9WNQ8</accession>
<dbReference type="InterPro" id="IPR036250">
    <property type="entry name" value="AcylCo_DH-like_C"/>
</dbReference>
<dbReference type="Gene3D" id="2.40.110.10">
    <property type="entry name" value="Butyryl-CoA Dehydrogenase, subunit A, domain 2"/>
    <property type="match status" value="1"/>
</dbReference>
<evidence type="ECO:0000256" key="1">
    <source>
        <dbReference type="ARBA" id="ARBA00001974"/>
    </source>
</evidence>
<dbReference type="Pfam" id="PF02770">
    <property type="entry name" value="Acyl-CoA_dh_M"/>
    <property type="match status" value="1"/>
</dbReference>
<keyword evidence="4 6" id="KW-0274">FAD</keyword>
<dbReference type="InterPro" id="IPR006091">
    <property type="entry name" value="Acyl-CoA_Oxase/DH_mid-dom"/>
</dbReference>
<evidence type="ECO:0000256" key="3">
    <source>
        <dbReference type="ARBA" id="ARBA00022630"/>
    </source>
</evidence>
<dbReference type="InterPro" id="IPR037069">
    <property type="entry name" value="AcylCoA_DH/ox_N_sf"/>
</dbReference>
<dbReference type="SUPFAM" id="SSF47203">
    <property type="entry name" value="Acyl-CoA dehydrogenase C-terminal domain-like"/>
    <property type="match status" value="1"/>
</dbReference>
<dbReference type="Proteomes" id="UP000037712">
    <property type="component" value="Unassembled WGS sequence"/>
</dbReference>
<dbReference type="Gene3D" id="1.10.540.10">
    <property type="entry name" value="Acyl-CoA dehydrogenase/oxidase, N-terminal domain"/>
    <property type="match status" value="1"/>
</dbReference>
<protein>
    <submittedName>
        <fullName evidence="10">Acyl-CoA dehydrogenase</fullName>
    </submittedName>
</protein>
<dbReference type="FunFam" id="2.40.110.10:FF:000011">
    <property type="entry name" value="Acyl-CoA dehydrogenase FadE34"/>
    <property type="match status" value="1"/>
</dbReference>
<gene>
    <name evidence="10" type="ORF">Z051_12430</name>
</gene>
<dbReference type="InterPro" id="IPR009100">
    <property type="entry name" value="AcylCoA_DH/oxidase_NM_dom_sf"/>
</dbReference>
<keyword evidence="5 6" id="KW-0560">Oxidoreductase</keyword>
<dbReference type="Gene3D" id="1.20.140.10">
    <property type="entry name" value="Butyryl-CoA Dehydrogenase, subunit A, domain 3"/>
    <property type="match status" value="1"/>
</dbReference>
<dbReference type="Pfam" id="PF00441">
    <property type="entry name" value="Acyl-CoA_dh_1"/>
    <property type="match status" value="1"/>
</dbReference>
<dbReference type="EMBL" id="AZYO01000028">
    <property type="protein sequence ID" value="KOS55883.1"/>
    <property type="molecule type" value="Genomic_DNA"/>
</dbReference>
<keyword evidence="3 6" id="KW-0285">Flavoprotein</keyword>
<comment type="similarity">
    <text evidence="2 6">Belongs to the acyl-CoA dehydrogenase family.</text>
</comment>
<dbReference type="SUPFAM" id="SSF56645">
    <property type="entry name" value="Acyl-CoA dehydrogenase NM domain-like"/>
    <property type="match status" value="1"/>
</dbReference>
<dbReference type="PATRIC" id="fig|1441923.3.peg.2734"/>
<dbReference type="AlphaFoldDB" id="A0A0M9WNQ8"/>
<dbReference type="GO" id="GO:0005886">
    <property type="term" value="C:plasma membrane"/>
    <property type="evidence" value="ECO:0007669"/>
    <property type="project" value="TreeGrafter"/>
</dbReference>
<dbReference type="PANTHER" id="PTHR43292">
    <property type="entry name" value="ACYL-COA DEHYDROGENASE"/>
    <property type="match status" value="1"/>
</dbReference>
<reference evidence="11" key="2">
    <citation type="submission" date="2015-01" db="EMBL/GenBank/DDBJ databases">
        <title>Draft genome sequence of potential hydrocarbon metabolising strain of Rhodococcus rhodochrous.</title>
        <authorList>
            <person name="Aggarwal R.K."/>
            <person name="Dawar C."/>
        </authorList>
    </citation>
    <scope>NUCLEOTIDE SEQUENCE [LARGE SCALE GENOMIC DNA]</scope>
    <source>
        <strain evidence="11">KG-21</strain>
    </source>
</reference>
<reference evidence="10 11" key="1">
    <citation type="journal article" date="2015" name="Genome Announc.">
        <title>Draft Genome Sequence of Rhodococcus rhodochrous Strain KG-21, a Soil Isolate from Oil Fields of Krishna-Godavari Basin, India.</title>
        <authorList>
            <person name="Dawar C."/>
            <person name="Aggarwal R.K."/>
        </authorList>
    </citation>
    <scope>NUCLEOTIDE SEQUENCE [LARGE SCALE GENOMIC DNA]</scope>
    <source>
        <strain evidence="10 11">KG-21</strain>
    </source>
</reference>
<dbReference type="Pfam" id="PF02771">
    <property type="entry name" value="Acyl-CoA_dh_N"/>
    <property type="match status" value="1"/>
</dbReference>
<dbReference type="InterPro" id="IPR046373">
    <property type="entry name" value="Acyl-CoA_Oxase/DH_mid-dom_sf"/>
</dbReference>
<name>A0A0M9WNQ8_RHORH</name>
<dbReference type="InterPro" id="IPR052161">
    <property type="entry name" value="Mycobact_Acyl-CoA_DH"/>
</dbReference>
<evidence type="ECO:0000256" key="5">
    <source>
        <dbReference type="ARBA" id="ARBA00023002"/>
    </source>
</evidence>
<dbReference type="GO" id="GO:0016627">
    <property type="term" value="F:oxidoreductase activity, acting on the CH-CH group of donors"/>
    <property type="evidence" value="ECO:0007669"/>
    <property type="project" value="InterPro"/>
</dbReference>
<sequence length="414" mass="45255">MSLSDFESRARAWVVETVARLGFDRVDDPYDVAVFHDLGFDDEKALLDQHRTWQRVKLDAGYGALDWPEEFGGAGLGAHLAEAFTRIENDHCPLRPHELFSVTMHLIAPTIRLLGTEEQKREFLPAMLRGDLLACQLFSEPDAGSDLANLGTRAVRDGDDWVITGQKVWTSGAQFADWGELIARTDPDQPKHAGMTAFLVPLDAPGVEVRPIRQMSGGSSFNEVFLDGVRIPDSLRLGDVGKGWSVALTTLAFEREGGSGSANVGGRFDQLVETARTLGRDSDLRVRELLARVYLRQKLAQVDMLRDRQARETDAAPSAVGSVRKIQWVDKLTAVSEAARVVLGRHLVADTGVPGTFGWNAHVLGAPGYSIAGGSDEIQRNIVAERLLGLPAEARADRGLTWREARARATAPTS</sequence>
<evidence type="ECO:0000256" key="2">
    <source>
        <dbReference type="ARBA" id="ARBA00009347"/>
    </source>
</evidence>
<proteinExistence type="inferred from homology"/>
<dbReference type="InterPro" id="IPR013786">
    <property type="entry name" value="AcylCoA_DH/ox_N"/>
</dbReference>
<evidence type="ECO:0000259" key="9">
    <source>
        <dbReference type="Pfam" id="PF02771"/>
    </source>
</evidence>
<comment type="caution">
    <text evidence="10">The sequence shown here is derived from an EMBL/GenBank/DDBJ whole genome shotgun (WGS) entry which is preliminary data.</text>
</comment>
<dbReference type="RefSeq" id="WP_054373013.1">
    <property type="nucleotide sequence ID" value="NZ_AZYO01000028.1"/>
</dbReference>
<comment type="cofactor">
    <cofactor evidence="1 6">
        <name>FAD</name>
        <dbReference type="ChEBI" id="CHEBI:57692"/>
    </cofactor>
</comment>
<dbReference type="InterPro" id="IPR009075">
    <property type="entry name" value="AcylCo_DH/oxidase_C"/>
</dbReference>
<organism evidence="10 11">
    <name type="scientific">Rhodococcus rhodochrous KG-21</name>
    <dbReference type="NCBI Taxonomy" id="1441923"/>
    <lineage>
        <taxon>Bacteria</taxon>
        <taxon>Bacillati</taxon>
        <taxon>Actinomycetota</taxon>
        <taxon>Actinomycetes</taxon>
        <taxon>Mycobacteriales</taxon>
        <taxon>Nocardiaceae</taxon>
        <taxon>Rhodococcus</taxon>
    </lineage>
</organism>
<evidence type="ECO:0000259" key="7">
    <source>
        <dbReference type="Pfam" id="PF00441"/>
    </source>
</evidence>
<feature type="domain" description="Acyl-CoA dehydrogenase/oxidase C-terminal" evidence="7">
    <location>
        <begin position="241"/>
        <end position="388"/>
    </location>
</feature>
<evidence type="ECO:0000256" key="4">
    <source>
        <dbReference type="ARBA" id="ARBA00022827"/>
    </source>
</evidence>
<dbReference type="PANTHER" id="PTHR43292:SF4">
    <property type="entry name" value="ACYL-COA DEHYDROGENASE FADE34"/>
    <property type="match status" value="1"/>
</dbReference>
<evidence type="ECO:0000259" key="8">
    <source>
        <dbReference type="Pfam" id="PF02770"/>
    </source>
</evidence>
<evidence type="ECO:0000313" key="10">
    <source>
        <dbReference type="EMBL" id="KOS55883.1"/>
    </source>
</evidence>